<dbReference type="EMBL" id="BQXS01012478">
    <property type="protein sequence ID" value="GKT23661.1"/>
    <property type="molecule type" value="Genomic_DNA"/>
</dbReference>
<evidence type="ECO:0000313" key="2">
    <source>
        <dbReference type="EMBL" id="GKT23661.1"/>
    </source>
</evidence>
<dbReference type="SUPFAM" id="SSF52540">
    <property type="entry name" value="P-loop containing nucleoside triphosphate hydrolases"/>
    <property type="match status" value="1"/>
</dbReference>
<dbReference type="PROSITE" id="PS51419">
    <property type="entry name" value="RAB"/>
    <property type="match status" value="1"/>
</dbReference>
<dbReference type="Gene3D" id="3.40.50.300">
    <property type="entry name" value="P-loop containing nucleotide triphosphate hydrolases"/>
    <property type="match status" value="1"/>
</dbReference>
<dbReference type="PROSITE" id="PS51421">
    <property type="entry name" value="RAS"/>
    <property type="match status" value="1"/>
</dbReference>
<sequence>MSTIGAVYWSKTVNIHDCPTKLEIWDTSGQERYFSLTPMYFRDASVVIIVFDLTDSYSFEFSKKIFEEFVMKEAMKNSIIAFVGNKLDCAVENRIVAKSTAEVFAAENNILYFETSAKTGEGVEEMFSQIAETCFMNRHHLIHHDSSHKYTLPILDESCLDDFPLCDIDPSRVESTEGYSQSKLVKFFQGKTSLSLTPNLGDVNLRIPFKAPHIISHFYISSQNIPSGIKRFKMHFTTVDKKLYVKEFSISSDIPFDHYFWYRFLVEISVPIKACYLEVLSSDGDDKQPKVQLHAIQFVI</sequence>
<comment type="caution">
    <text evidence="2">The sequence shown here is derived from an EMBL/GenBank/DDBJ whole genome shotgun (WGS) entry which is preliminary data.</text>
</comment>
<dbReference type="PRINTS" id="PR00449">
    <property type="entry name" value="RASTRNSFRMNG"/>
</dbReference>
<protein>
    <submittedName>
        <fullName evidence="2">Small GTPase like protein</fullName>
    </submittedName>
</protein>
<accession>A0ABQ5JZN1</accession>
<feature type="non-terminal residue" evidence="2">
    <location>
        <position position="300"/>
    </location>
</feature>
<dbReference type="SMART" id="SM00175">
    <property type="entry name" value="RAB"/>
    <property type="match status" value="1"/>
</dbReference>
<dbReference type="InterPro" id="IPR001806">
    <property type="entry name" value="Small_GTPase"/>
</dbReference>
<reference evidence="2" key="1">
    <citation type="submission" date="2022-03" db="EMBL/GenBank/DDBJ databases">
        <title>Draft genome sequence of Aduncisulcus paluster, a free-living microaerophilic Fornicata.</title>
        <authorList>
            <person name="Yuyama I."/>
            <person name="Kume K."/>
            <person name="Tamura T."/>
            <person name="Inagaki Y."/>
            <person name="Hashimoto T."/>
        </authorList>
    </citation>
    <scope>NUCLEOTIDE SEQUENCE</scope>
    <source>
        <strain evidence="2">NY0171</strain>
    </source>
</reference>
<dbReference type="PANTHER" id="PTHR47978">
    <property type="match status" value="1"/>
</dbReference>
<dbReference type="Proteomes" id="UP001057375">
    <property type="component" value="Unassembled WGS sequence"/>
</dbReference>
<dbReference type="Pfam" id="PF00071">
    <property type="entry name" value="Ras"/>
    <property type="match status" value="1"/>
</dbReference>
<evidence type="ECO:0000256" key="1">
    <source>
        <dbReference type="ARBA" id="ARBA00022741"/>
    </source>
</evidence>
<keyword evidence="1" id="KW-0547">Nucleotide-binding</keyword>
<gene>
    <name evidence="2" type="ORF">ADUPG1_012495</name>
</gene>
<dbReference type="NCBIfam" id="TIGR00231">
    <property type="entry name" value="small_GTP"/>
    <property type="match status" value="1"/>
</dbReference>
<dbReference type="InterPro" id="IPR027417">
    <property type="entry name" value="P-loop_NTPase"/>
</dbReference>
<evidence type="ECO:0000313" key="3">
    <source>
        <dbReference type="Proteomes" id="UP001057375"/>
    </source>
</evidence>
<name>A0ABQ5JZN1_9EUKA</name>
<dbReference type="SMART" id="SM00173">
    <property type="entry name" value="RAS"/>
    <property type="match status" value="1"/>
</dbReference>
<keyword evidence="3" id="KW-1185">Reference proteome</keyword>
<proteinExistence type="predicted"/>
<dbReference type="SMART" id="SM00174">
    <property type="entry name" value="RHO"/>
    <property type="match status" value="1"/>
</dbReference>
<dbReference type="InterPro" id="IPR005225">
    <property type="entry name" value="Small_GTP-bd"/>
</dbReference>
<organism evidence="2 3">
    <name type="scientific">Aduncisulcus paluster</name>
    <dbReference type="NCBI Taxonomy" id="2918883"/>
    <lineage>
        <taxon>Eukaryota</taxon>
        <taxon>Metamonada</taxon>
        <taxon>Carpediemonas-like organisms</taxon>
        <taxon>Aduncisulcus</taxon>
    </lineage>
</organism>